<sequence>MFKFTSSNNHIITECGVRILEEEVKKRIITEWPSCFETGDSTNYHTYDQNNDGDCEPKVVGKTYKAEDVEVSQVENLESTKHTGLWGLLRKLGLWKNKKMKKSETPF</sequence>
<protein>
    <submittedName>
        <fullName evidence="1">Uncharacterized protein</fullName>
    </submittedName>
</protein>
<name>A0A8X8ANK1_BRACI</name>
<gene>
    <name evidence="1" type="ORF">Bca52824_027661</name>
</gene>
<comment type="caution">
    <text evidence="1">The sequence shown here is derived from an EMBL/GenBank/DDBJ whole genome shotgun (WGS) entry which is preliminary data.</text>
</comment>
<dbReference type="EMBL" id="JAAMPC010000006">
    <property type="protein sequence ID" value="KAG2307913.1"/>
    <property type="molecule type" value="Genomic_DNA"/>
</dbReference>
<reference evidence="1 2" key="1">
    <citation type="submission" date="2020-02" db="EMBL/GenBank/DDBJ databases">
        <authorList>
            <person name="Ma Q."/>
            <person name="Huang Y."/>
            <person name="Song X."/>
            <person name="Pei D."/>
        </authorList>
    </citation>
    <scope>NUCLEOTIDE SEQUENCE [LARGE SCALE GENOMIC DNA]</scope>
    <source>
        <strain evidence="1">Sxm20200214</strain>
        <tissue evidence="1">Leaf</tissue>
    </source>
</reference>
<dbReference type="AlphaFoldDB" id="A0A8X8ANK1"/>
<dbReference type="Proteomes" id="UP000886595">
    <property type="component" value="Unassembled WGS sequence"/>
</dbReference>
<keyword evidence="2" id="KW-1185">Reference proteome</keyword>
<organism evidence="1 2">
    <name type="scientific">Brassica carinata</name>
    <name type="common">Ethiopian mustard</name>
    <name type="synonym">Abyssinian cabbage</name>
    <dbReference type="NCBI Taxonomy" id="52824"/>
    <lineage>
        <taxon>Eukaryota</taxon>
        <taxon>Viridiplantae</taxon>
        <taxon>Streptophyta</taxon>
        <taxon>Embryophyta</taxon>
        <taxon>Tracheophyta</taxon>
        <taxon>Spermatophyta</taxon>
        <taxon>Magnoliopsida</taxon>
        <taxon>eudicotyledons</taxon>
        <taxon>Gunneridae</taxon>
        <taxon>Pentapetalae</taxon>
        <taxon>rosids</taxon>
        <taxon>malvids</taxon>
        <taxon>Brassicales</taxon>
        <taxon>Brassicaceae</taxon>
        <taxon>Brassiceae</taxon>
        <taxon>Brassica</taxon>
    </lineage>
</organism>
<accession>A0A8X8ANK1</accession>
<evidence type="ECO:0000313" key="2">
    <source>
        <dbReference type="Proteomes" id="UP000886595"/>
    </source>
</evidence>
<evidence type="ECO:0000313" key="1">
    <source>
        <dbReference type="EMBL" id="KAG2307913.1"/>
    </source>
</evidence>
<proteinExistence type="predicted"/>